<keyword evidence="2" id="KW-1185">Reference proteome</keyword>
<protein>
    <submittedName>
        <fullName evidence="1">Uncharacterized protein</fullName>
    </submittedName>
</protein>
<dbReference type="Proteomes" id="UP000828390">
    <property type="component" value="Unassembled WGS sequence"/>
</dbReference>
<organism evidence="1 2">
    <name type="scientific">Dreissena polymorpha</name>
    <name type="common">Zebra mussel</name>
    <name type="synonym">Mytilus polymorpha</name>
    <dbReference type="NCBI Taxonomy" id="45954"/>
    <lineage>
        <taxon>Eukaryota</taxon>
        <taxon>Metazoa</taxon>
        <taxon>Spiralia</taxon>
        <taxon>Lophotrochozoa</taxon>
        <taxon>Mollusca</taxon>
        <taxon>Bivalvia</taxon>
        <taxon>Autobranchia</taxon>
        <taxon>Heteroconchia</taxon>
        <taxon>Euheterodonta</taxon>
        <taxon>Imparidentia</taxon>
        <taxon>Neoheterodontei</taxon>
        <taxon>Myida</taxon>
        <taxon>Dreissenoidea</taxon>
        <taxon>Dreissenidae</taxon>
        <taxon>Dreissena</taxon>
    </lineage>
</organism>
<evidence type="ECO:0000313" key="1">
    <source>
        <dbReference type="EMBL" id="KAH3859752.1"/>
    </source>
</evidence>
<comment type="caution">
    <text evidence="1">The sequence shown here is derived from an EMBL/GenBank/DDBJ whole genome shotgun (WGS) entry which is preliminary data.</text>
</comment>
<name>A0A9D4LLK9_DREPO</name>
<proteinExistence type="predicted"/>
<reference evidence="1" key="1">
    <citation type="journal article" date="2019" name="bioRxiv">
        <title>The Genome of the Zebra Mussel, Dreissena polymorpha: A Resource for Invasive Species Research.</title>
        <authorList>
            <person name="McCartney M.A."/>
            <person name="Auch B."/>
            <person name="Kono T."/>
            <person name="Mallez S."/>
            <person name="Zhang Y."/>
            <person name="Obille A."/>
            <person name="Becker A."/>
            <person name="Abrahante J.E."/>
            <person name="Garbe J."/>
            <person name="Badalamenti J.P."/>
            <person name="Herman A."/>
            <person name="Mangelson H."/>
            <person name="Liachko I."/>
            <person name="Sullivan S."/>
            <person name="Sone E.D."/>
            <person name="Koren S."/>
            <person name="Silverstein K.A.T."/>
            <person name="Beckman K.B."/>
            <person name="Gohl D.M."/>
        </authorList>
    </citation>
    <scope>NUCLEOTIDE SEQUENCE</scope>
    <source>
        <strain evidence="1">Duluth1</strain>
        <tissue evidence="1">Whole animal</tissue>
    </source>
</reference>
<sequence>MGNSGTVAALIGEFRHSGSPEWEIQAQWQPCLRNSGTVAVLIGEFSHSGSPDWVIQAQWYL</sequence>
<evidence type="ECO:0000313" key="2">
    <source>
        <dbReference type="Proteomes" id="UP000828390"/>
    </source>
</evidence>
<reference evidence="1" key="2">
    <citation type="submission" date="2020-11" db="EMBL/GenBank/DDBJ databases">
        <authorList>
            <person name="McCartney M.A."/>
            <person name="Auch B."/>
            <person name="Kono T."/>
            <person name="Mallez S."/>
            <person name="Becker A."/>
            <person name="Gohl D.M."/>
            <person name="Silverstein K.A.T."/>
            <person name="Koren S."/>
            <person name="Bechman K.B."/>
            <person name="Herman A."/>
            <person name="Abrahante J.E."/>
            <person name="Garbe J."/>
        </authorList>
    </citation>
    <scope>NUCLEOTIDE SEQUENCE</scope>
    <source>
        <strain evidence="1">Duluth1</strain>
        <tissue evidence="1">Whole animal</tissue>
    </source>
</reference>
<gene>
    <name evidence="1" type="ORF">DPMN_102575</name>
</gene>
<dbReference type="EMBL" id="JAIWYP010000003">
    <property type="protein sequence ID" value="KAH3859752.1"/>
    <property type="molecule type" value="Genomic_DNA"/>
</dbReference>
<dbReference type="AlphaFoldDB" id="A0A9D4LLK9"/>
<accession>A0A9D4LLK9</accession>